<dbReference type="RefSeq" id="WP_311410009.1">
    <property type="nucleotide sequence ID" value="NZ_JAVRFL010000001.1"/>
</dbReference>
<feature type="domain" description="HTH cro/C1-type" evidence="2">
    <location>
        <begin position="21"/>
        <end position="75"/>
    </location>
</feature>
<dbReference type="SUPFAM" id="SSF52540">
    <property type="entry name" value="P-loop containing nucleoside triphosphate hydrolases"/>
    <property type="match status" value="1"/>
</dbReference>
<dbReference type="PANTHER" id="PTHR47691">
    <property type="entry name" value="REGULATOR-RELATED"/>
    <property type="match status" value="1"/>
</dbReference>
<gene>
    <name evidence="3" type="ORF">RM555_01305</name>
</gene>
<dbReference type="InterPro" id="IPR027417">
    <property type="entry name" value="P-loop_NTPase"/>
</dbReference>
<name>A0ABU2WP21_9ACTN</name>
<dbReference type="Gene3D" id="1.25.40.10">
    <property type="entry name" value="Tetratricopeptide repeat domain"/>
    <property type="match status" value="1"/>
</dbReference>
<dbReference type="SUPFAM" id="SSF47413">
    <property type="entry name" value="lambda repressor-like DNA-binding domains"/>
    <property type="match status" value="1"/>
</dbReference>
<dbReference type="PANTHER" id="PTHR47691:SF3">
    <property type="entry name" value="HTH-TYPE TRANSCRIPTIONAL REGULATOR RV0890C-RELATED"/>
    <property type="match status" value="1"/>
</dbReference>
<evidence type="ECO:0000313" key="3">
    <source>
        <dbReference type="EMBL" id="MDT0527622.1"/>
    </source>
</evidence>
<proteinExistence type="predicted"/>
<evidence type="ECO:0000313" key="4">
    <source>
        <dbReference type="Proteomes" id="UP001180973"/>
    </source>
</evidence>
<reference evidence="3" key="1">
    <citation type="submission" date="2023-09" db="EMBL/GenBank/DDBJ databases">
        <title>30 novel species of actinomycetes from the DSMZ collection.</title>
        <authorList>
            <person name="Nouioui I."/>
        </authorList>
    </citation>
    <scope>NUCLEOTIDE SEQUENCE</scope>
    <source>
        <strain evidence="3">DSM 115977</strain>
    </source>
</reference>
<protein>
    <submittedName>
        <fullName evidence="3">Helix-turn-helix domain-containing protein</fullName>
    </submittedName>
</protein>
<dbReference type="Pfam" id="PF13560">
    <property type="entry name" value="HTH_31"/>
    <property type="match status" value="1"/>
</dbReference>
<evidence type="ECO:0000256" key="1">
    <source>
        <dbReference type="SAM" id="MobiDB-lite"/>
    </source>
</evidence>
<dbReference type="InterPro" id="IPR011990">
    <property type="entry name" value="TPR-like_helical_dom_sf"/>
</dbReference>
<accession>A0ABU2WP21</accession>
<dbReference type="PROSITE" id="PS50943">
    <property type="entry name" value="HTH_CROC1"/>
    <property type="match status" value="1"/>
</dbReference>
<dbReference type="Proteomes" id="UP001180973">
    <property type="component" value="Unassembled WGS sequence"/>
</dbReference>
<dbReference type="SMART" id="SM00530">
    <property type="entry name" value="HTH_XRE"/>
    <property type="match status" value="1"/>
</dbReference>
<organism evidence="3 4">
    <name type="scientific">Micromonospora reichwaldensis</name>
    <dbReference type="NCBI Taxonomy" id="3075516"/>
    <lineage>
        <taxon>Bacteria</taxon>
        <taxon>Bacillati</taxon>
        <taxon>Actinomycetota</taxon>
        <taxon>Actinomycetes</taxon>
        <taxon>Micromonosporales</taxon>
        <taxon>Micromonosporaceae</taxon>
        <taxon>Micromonospora</taxon>
    </lineage>
</organism>
<sequence length="894" mass="94146">MTPVHDRSPHPGGRTGLPELLRGHRLAAGLTQAELAGRAGVGIRTVRDLERGRSSRPQRTTVELLAGALELAGAVRSTFLAAARGPVPAAAPASLRGAPPARVDLDHHAGTPTALPPPVALVGRERDLTELAGLFTDGRGPRLVSLVGLAGVGKTALALSVVHAVADDHPGGAAGVLIGEGSDAADVLSASVAVFGVARLPELTARLADRPALLLVDAAERAPDAVAETVHRLASAVPSLRVLVTGRHPVGLPGERVWPVAPLDVPPPDSEREGPAALAGYPAVALFTARLAQVRREPPGPAELPALAALVRRLGGLPLAIELMAARGRILDLNELLDRYGDRVLDLTTSSGAAGRPGWDSTEPGRPESPRAAVAETLRDAVAVSYRLLAPDERAALRRLAAFGNRWSVELAEEMLADPADRDGTVVVDPVPLLDRLVELGLLSVRGAGPFRFRLLDAVRDFAAEQATGAGELTAIRRRHAQVVARLVARTAPELVGANLPAAVHRLDEVSGDISSALAHAAVDDPLTALRLAAALSRWWRFRGRDVPGRQWLQRLLADPRTADVDPVLRAWAFLGVARLAAEHGAGAEELPAARQALAAFRDAGDVTGELEARSVLCALLIALGEHDEARTQAEAVLALAVRHGRTRDMTVAQNNLAWHDIRVGDLAAARRRLAAVDRLAAQGGEQRLRVLARANLAEVSRLEGRYADAVDQGRRVVAALADLGDPGHRRRVLGTVGLALARDGRSAEAAEVLAELRPPPVPRAEEVWSPGRLPGTPTPGARPEDGICALIEGNLALRRGDRELAAEWFAAAAEAGVDGQDRRDVVEALVGLAASSGEPVVLDRLDQACRQSGVRLLPHEEEQLRPWRARRSGWPVGDGVGGHLEGVAQSDRG</sequence>
<dbReference type="Gene3D" id="1.10.260.40">
    <property type="entry name" value="lambda repressor-like DNA-binding domains"/>
    <property type="match status" value="1"/>
</dbReference>
<dbReference type="CDD" id="cd00093">
    <property type="entry name" value="HTH_XRE"/>
    <property type="match status" value="1"/>
</dbReference>
<dbReference type="InterPro" id="IPR010982">
    <property type="entry name" value="Lambda_DNA-bd_dom_sf"/>
</dbReference>
<dbReference type="EMBL" id="JAVRFL010000001">
    <property type="protein sequence ID" value="MDT0527622.1"/>
    <property type="molecule type" value="Genomic_DNA"/>
</dbReference>
<comment type="caution">
    <text evidence="3">The sequence shown here is derived from an EMBL/GenBank/DDBJ whole genome shotgun (WGS) entry which is preliminary data.</text>
</comment>
<keyword evidence="4" id="KW-1185">Reference proteome</keyword>
<evidence type="ECO:0000259" key="2">
    <source>
        <dbReference type="PROSITE" id="PS50943"/>
    </source>
</evidence>
<dbReference type="SUPFAM" id="SSF48452">
    <property type="entry name" value="TPR-like"/>
    <property type="match status" value="1"/>
</dbReference>
<feature type="region of interest" description="Disordered" evidence="1">
    <location>
        <begin position="764"/>
        <end position="786"/>
    </location>
</feature>
<dbReference type="InterPro" id="IPR001387">
    <property type="entry name" value="Cro/C1-type_HTH"/>
</dbReference>
<dbReference type="Gene3D" id="3.40.50.300">
    <property type="entry name" value="P-loop containing nucleotide triphosphate hydrolases"/>
    <property type="match status" value="1"/>
</dbReference>